<evidence type="ECO:0000256" key="2">
    <source>
        <dbReference type="SAM" id="SignalP"/>
    </source>
</evidence>
<sequence>MNKFLTFMNLSIIISFTTLLLACNGQVKSQISKPNANSLEVAIDTSLWLKETRGIRDILEDSKGNLWFSSPNYVAKFDGKALYYFSENDGLNIVGNLHKDINGTIWIEDGFKIFRYNGKRFIEEKFDNNLVSNGNQNGIWFQRGLSPTGSLYVEPGIYNLNSNNTQFIPFPLKKDDNNKYLYYPTTKAYIGKDSTIWVGTMEKVFGLKNNSFITIGREEMGRQNDERQIGIRGIFVDSEGKLWIADNGAGIFVYDGNETINFTKRHNLDEGDNDENTLHRAFSIAEDSLGNMWFGTVYSGIWKYNPNTNEFKNYTKEDGVKSDNIWTIYKTKKNELLFAGESPAAVYKFNGKAFDRIY</sequence>
<proteinExistence type="predicted"/>
<dbReference type="GO" id="GO:0000155">
    <property type="term" value="F:phosphorelay sensor kinase activity"/>
    <property type="evidence" value="ECO:0007669"/>
    <property type="project" value="TreeGrafter"/>
</dbReference>
<gene>
    <name evidence="3" type="ORF">FRY74_06980</name>
</gene>
<keyword evidence="1" id="KW-0597">Phosphoprotein</keyword>
<dbReference type="SUPFAM" id="SSF63829">
    <property type="entry name" value="Calcium-dependent phosphotriesterase"/>
    <property type="match status" value="2"/>
</dbReference>
<feature type="signal peptide" evidence="2">
    <location>
        <begin position="1"/>
        <end position="22"/>
    </location>
</feature>
<accession>A0A5C6RS23</accession>
<reference evidence="3 4" key="1">
    <citation type="submission" date="2019-08" db="EMBL/GenBank/DDBJ databases">
        <title>Genome of Vicingus serpentipes NCIMB 15042.</title>
        <authorList>
            <person name="Bowman J.P."/>
        </authorList>
    </citation>
    <scope>NUCLEOTIDE SEQUENCE [LARGE SCALE GENOMIC DNA]</scope>
    <source>
        <strain evidence="3 4">NCIMB 15042</strain>
    </source>
</reference>
<dbReference type="PROSITE" id="PS51257">
    <property type="entry name" value="PROKAR_LIPOPROTEIN"/>
    <property type="match status" value="1"/>
</dbReference>
<dbReference type="Proteomes" id="UP000321721">
    <property type="component" value="Unassembled WGS sequence"/>
</dbReference>
<organism evidence="3 4">
    <name type="scientific">Vicingus serpentipes</name>
    <dbReference type="NCBI Taxonomy" id="1926625"/>
    <lineage>
        <taxon>Bacteria</taxon>
        <taxon>Pseudomonadati</taxon>
        <taxon>Bacteroidota</taxon>
        <taxon>Flavobacteriia</taxon>
        <taxon>Flavobacteriales</taxon>
        <taxon>Vicingaceae</taxon>
        <taxon>Vicingus</taxon>
    </lineage>
</organism>
<dbReference type="Gene3D" id="2.130.10.10">
    <property type="entry name" value="YVTN repeat-like/Quinoprotein amine dehydrogenase"/>
    <property type="match status" value="2"/>
</dbReference>
<dbReference type="PANTHER" id="PTHR43547">
    <property type="entry name" value="TWO-COMPONENT HISTIDINE KINASE"/>
    <property type="match status" value="1"/>
</dbReference>
<dbReference type="PANTHER" id="PTHR43547:SF2">
    <property type="entry name" value="HYBRID SIGNAL TRANSDUCTION HISTIDINE KINASE C"/>
    <property type="match status" value="1"/>
</dbReference>
<evidence type="ECO:0000256" key="1">
    <source>
        <dbReference type="ARBA" id="ARBA00022553"/>
    </source>
</evidence>
<keyword evidence="2" id="KW-0732">Signal</keyword>
<dbReference type="EMBL" id="VOOS01000003">
    <property type="protein sequence ID" value="TXB65161.1"/>
    <property type="molecule type" value="Genomic_DNA"/>
</dbReference>
<dbReference type="InterPro" id="IPR011110">
    <property type="entry name" value="Reg_prop"/>
</dbReference>
<evidence type="ECO:0008006" key="5">
    <source>
        <dbReference type="Google" id="ProtNLM"/>
    </source>
</evidence>
<dbReference type="OrthoDB" id="799853at2"/>
<dbReference type="Pfam" id="PF07494">
    <property type="entry name" value="Reg_prop"/>
    <property type="match status" value="2"/>
</dbReference>
<dbReference type="AlphaFoldDB" id="A0A5C6RS23"/>
<evidence type="ECO:0000313" key="4">
    <source>
        <dbReference type="Proteomes" id="UP000321721"/>
    </source>
</evidence>
<name>A0A5C6RS23_9FLAO</name>
<dbReference type="RefSeq" id="WP_147099951.1">
    <property type="nucleotide sequence ID" value="NZ_VOOS01000003.1"/>
</dbReference>
<comment type="caution">
    <text evidence="3">The sequence shown here is derived from an EMBL/GenBank/DDBJ whole genome shotgun (WGS) entry which is preliminary data.</text>
</comment>
<dbReference type="InterPro" id="IPR015943">
    <property type="entry name" value="WD40/YVTN_repeat-like_dom_sf"/>
</dbReference>
<protein>
    <recommendedName>
        <fullName evidence="5">Diguanylate cyclase</fullName>
    </recommendedName>
</protein>
<feature type="chain" id="PRO_5023150179" description="Diguanylate cyclase" evidence="2">
    <location>
        <begin position="23"/>
        <end position="358"/>
    </location>
</feature>
<evidence type="ECO:0000313" key="3">
    <source>
        <dbReference type="EMBL" id="TXB65161.1"/>
    </source>
</evidence>
<keyword evidence="4" id="KW-1185">Reference proteome</keyword>